<dbReference type="Pfam" id="PF19700">
    <property type="entry name" value="DUF6198"/>
    <property type="match status" value="1"/>
</dbReference>
<evidence type="ECO:0000256" key="1">
    <source>
        <dbReference type="SAM" id="Coils"/>
    </source>
</evidence>
<feature type="non-terminal residue" evidence="2">
    <location>
        <position position="1"/>
    </location>
</feature>
<sequence length="299" mass="33486">ADVVMLPGESFVRSIVATWHTDFGITKICFDASMTVIAGVMSLFFFHGLQGVREGTIVAALLVGFIARLLGRWLRFLPGKLYPSVQAEISAEKKEDIWCITIERQYGCGGREIGKELAEQLGWAYYDSDLIRSAAGTTGLPEEFVEEKEEGMTGSLLFDLLHSMEGYGGQKAVPQDRIYQAESQAIREFAAKGNCVIVGRCGDFVLREDPNCLRVFLHGQPDVRAQRVAQREGISLQQAEEKLQREDRRRREHYRYYTHGVWGAAANYHLTIDTGLGLSFTQQSILAALKEKQAQQQTT</sequence>
<evidence type="ECO:0000313" key="2">
    <source>
        <dbReference type="EMBL" id="HIR41495.1"/>
    </source>
</evidence>
<keyword evidence="2" id="KW-0808">Transferase</keyword>
<feature type="coiled-coil region" evidence="1">
    <location>
        <begin position="229"/>
        <end position="256"/>
    </location>
</feature>
<reference evidence="2" key="2">
    <citation type="journal article" date="2021" name="PeerJ">
        <title>Extensive microbial diversity within the chicken gut microbiome revealed by metagenomics and culture.</title>
        <authorList>
            <person name="Gilroy R."/>
            <person name="Ravi A."/>
            <person name="Getino M."/>
            <person name="Pursley I."/>
            <person name="Horton D.L."/>
            <person name="Alikhan N.F."/>
            <person name="Baker D."/>
            <person name="Gharbi K."/>
            <person name="Hall N."/>
            <person name="Watson M."/>
            <person name="Adriaenssens E.M."/>
            <person name="Foster-Nyarko E."/>
            <person name="Jarju S."/>
            <person name="Secka A."/>
            <person name="Antonio M."/>
            <person name="Oren A."/>
            <person name="Chaudhuri R.R."/>
            <person name="La Ragione R."/>
            <person name="Hildebrand F."/>
            <person name="Pallen M.J."/>
        </authorList>
    </citation>
    <scope>NUCLEOTIDE SEQUENCE</scope>
    <source>
        <strain evidence="2">CHK184-25365</strain>
    </source>
</reference>
<keyword evidence="2" id="KW-0418">Kinase</keyword>
<dbReference type="GO" id="GO:0016301">
    <property type="term" value="F:kinase activity"/>
    <property type="evidence" value="ECO:0007669"/>
    <property type="project" value="UniProtKB-KW"/>
</dbReference>
<organism evidence="2 3">
    <name type="scientific">Candidatus Egerieicola pullicola</name>
    <dbReference type="NCBI Taxonomy" id="2840775"/>
    <lineage>
        <taxon>Bacteria</taxon>
        <taxon>Bacillati</taxon>
        <taxon>Bacillota</taxon>
        <taxon>Clostridia</taxon>
        <taxon>Eubacteriales</taxon>
        <taxon>Oscillospiraceae</taxon>
        <taxon>Oscillospiraceae incertae sedis</taxon>
        <taxon>Candidatus Egerieicola</taxon>
    </lineage>
</organism>
<dbReference type="InterPro" id="IPR027417">
    <property type="entry name" value="P-loop_NTPase"/>
</dbReference>
<proteinExistence type="predicted"/>
<keyword evidence="1" id="KW-0175">Coiled coil</keyword>
<dbReference type="SUPFAM" id="SSF52540">
    <property type="entry name" value="P-loop containing nucleoside triphosphate hydrolases"/>
    <property type="match status" value="1"/>
</dbReference>
<dbReference type="Proteomes" id="UP000886749">
    <property type="component" value="Unassembled WGS sequence"/>
</dbReference>
<dbReference type="InterPro" id="IPR038750">
    <property type="entry name" value="YczE/YyaS-like"/>
</dbReference>
<evidence type="ECO:0000313" key="3">
    <source>
        <dbReference type="Proteomes" id="UP000886749"/>
    </source>
</evidence>
<name>A0A9D1AJT2_9FIRM</name>
<dbReference type="AlphaFoldDB" id="A0A9D1AJT2"/>
<gene>
    <name evidence="2" type="ORF">IAB36_06695</name>
</gene>
<accession>A0A9D1AJT2</accession>
<dbReference type="Gene3D" id="3.40.50.300">
    <property type="entry name" value="P-loop containing nucleotide triphosphate hydrolases"/>
    <property type="match status" value="1"/>
</dbReference>
<protein>
    <submittedName>
        <fullName evidence="2">Cytidylate kinase family protein</fullName>
    </submittedName>
</protein>
<comment type="caution">
    <text evidence="2">The sequence shown here is derived from an EMBL/GenBank/DDBJ whole genome shotgun (WGS) entry which is preliminary data.</text>
</comment>
<dbReference type="Pfam" id="PF13189">
    <property type="entry name" value="Cytidylate_kin2"/>
    <property type="match status" value="1"/>
</dbReference>
<dbReference type="EMBL" id="DVGY01000151">
    <property type="protein sequence ID" value="HIR41495.1"/>
    <property type="molecule type" value="Genomic_DNA"/>
</dbReference>
<reference evidence="2" key="1">
    <citation type="submission" date="2020-10" db="EMBL/GenBank/DDBJ databases">
        <authorList>
            <person name="Gilroy R."/>
        </authorList>
    </citation>
    <scope>NUCLEOTIDE SEQUENCE</scope>
    <source>
        <strain evidence="2">CHK184-25365</strain>
    </source>
</reference>